<gene>
    <name evidence="2" type="ORF">SAMN05421854_103319</name>
</gene>
<accession>A0A1I5KTE8</accession>
<proteinExistence type="predicted"/>
<evidence type="ECO:0000313" key="2">
    <source>
        <dbReference type="EMBL" id="SFO87896.1"/>
    </source>
</evidence>
<dbReference type="InterPro" id="IPR025855">
    <property type="entry name" value="Replic_Relax"/>
</dbReference>
<evidence type="ECO:0000256" key="1">
    <source>
        <dbReference type="SAM" id="MobiDB-lite"/>
    </source>
</evidence>
<name>A0A1I5KTE8_9PSEU</name>
<dbReference type="STRING" id="112413.SAMN05421854_103319"/>
<reference evidence="2 3" key="1">
    <citation type="submission" date="2016-10" db="EMBL/GenBank/DDBJ databases">
        <authorList>
            <person name="de Groot N.N."/>
        </authorList>
    </citation>
    <scope>NUCLEOTIDE SEQUENCE [LARGE SCALE GENOMIC DNA]</scope>
    <source>
        <strain evidence="2 3">DSM 44637</strain>
    </source>
</reference>
<evidence type="ECO:0000313" key="3">
    <source>
        <dbReference type="Proteomes" id="UP000199137"/>
    </source>
</evidence>
<dbReference type="OrthoDB" id="2562278at2"/>
<organism evidence="2 3">
    <name type="scientific">Amycolatopsis rubida</name>
    <dbReference type="NCBI Taxonomy" id="112413"/>
    <lineage>
        <taxon>Bacteria</taxon>
        <taxon>Bacillati</taxon>
        <taxon>Actinomycetota</taxon>
        <taxon>Actinomycetes</taxon>
        <taxon>Pseudonocardiales</taxon>
        <taxon>Pseudonocardiaceae</taxon>
        <taxon>Amycolatopsis</taxon>
    </lineage>
</organism>
<sequence>MPGNKNESDLAAANTGRVRRHRPRGKTADPVELASRLTERDRDLLHLLGEHRVLTSAQVADLLPYPSLNRAQRRLLSLWHWHVLDRFRLPRGDGALTGWRYTLGVAGHGVLAAARGKTPPRPNTVRDQVLRLATDPRLAHLLGINGVLAALTAHTRRSDDAEVRLWHGERSAAADCGGLARPDALIVYREHGDQLVGCYEHDTGTEPLTRVTQKLDGYAELARAGGPRPARTTQQHYGFWVLFGLPSPAREANLRDRLTAADPTGPGLGFGDVGWHIATTHADALHNPAGPAWLPLHSGRRQRLADLARTRDPAR</sequence>
<dbReference type="AlphaFoldDB" id="A0A1I5KTE8"/>
<dbReference type="RefSeq" id="WP_093573637.1">
    <property type="nucleotide sequence ID" value="NZ_FOWC01000003.1"/>
</dbReference>
<dbReference type="Proteomes" id="UP000199137">
    <property type="component" value="Unassembled WGS sequence"/>
</dbReference>
<protein>
    <submittedName>
        <fullName evidence="2">Replication-relaxation</fullName>
    </submittedName>
</protein>
<dbReference type="EMBL" id="FOWC01000003">
    <property type="protein sequence ID" value="SFO87896.1"/>
    <property type="molecule type" value="Genomic_DNA"/>
</dbReference>
<dbReference type="Pfam" id="PF13814">
    <property type="entry name" value="Replic_Relax"/>
    <property type="match status" value="1"/>
</dbReference>
<feature type="region of interest" description="Disordered" evidence="1">
    <location>
        <begin position="1"/>
        <end position="30"/>
    </location>
</feature>